<dbReference type="AlphaFoldDB" id="A0A1H8VJ60"/>
<sequence length="148" mass="15673">MIEADRFRAEHSEVALRQPQQRKAEMNELAHKFEAAVGQIVETVTSASTEREASAAALTSTAERSLNLATAVASASEEASTNVQSVASAAKEMTSSVNEIGHINYVPRGATETESASTNVLAGAHSLSDESSRLMVEVDRVLESVRAA</sequence>
<protein>
    <submittedName>
        <fullName evidence="2">Methyl-accepting chemotaxis protein</fullName>
    </submittedName>
</protein>
<evidence type="ECO:0000313" key="2">
    <source>
        <dbReference type="EMBL" id="SEP15455.1"/>
    </source>
</evidence>
<feature type="region of interest" description="Disordered" evidence="1">
    <location>
        <begin position="1"/>
        <end position="23"/>
    </location>
</feature>
<feature type="compositionally biased region" description="Basic and acidic residues" evidence="1">
    <location>
        <begin position="1"/>
        <end position="14"/>
    </location>
</feature>
<accession>A0A1H8VJ60</accession>
<evidence type="ECO:0000256" key="1">
    <source>
        <dbReference type="SAM" id="MobiDB-lite"/>
    </source>
</evidence>
<reference evidence="3" key="1">
    <citation type="submission" date="2016-10" db="EMBL/GenBank/DDBJ databases">
        <authorList>
            <person name="Varghese N."/>
            <person name="Submissions S."/>
        </authorList>
    </citation>
    <scope>NUCLEOTIDE SEQUENCE [LARGE SCALE GENOMIC DNA]</scope>
    <source>
        <strain evidence="3">DSM 123</strain>
    </source>
</reference>
<name>A0A1H8VJ60_9BRAD</name>
<dbReference type="EMBL" id="FODT01000009">
    <property type="protein sequence ID" value="SEP15455.1"/>
    <property type="molecule type" value="Genomic_DNA"/>
</dbReference>
<organism evidence="2 3">
    <name type="scientific">Rhodopseudomonas pseudopalustris</name>
    <dbReference type="NCBI Taxonomy" id="1513892"/>
    <lineage>
        <taxon>Bacteria</taxon>
        <taxon>Pseudomonadati</taxon>
        <taxon>Pseudomonadota</taxon>
        <taxon>Alphaproteobacteria</taxon>
        <taxon>Hyphomicrobiales</taxon>
        <taxon>Nitrobacteraceae</taxon>
        <taxon>Rhodopseudomonas</taxon>
    </lineage>
</organism>
<evidence type="ECO:0000313" key="3">
    <source>
        <dbReference type="Proteomes" id="UP000199615"/>
    </source>
</evidence>
<dbReference type="Proteomes" id="UP000199615">
    <property type="component" value="Unassembled WGS sequence"/>
</dbReference>
<proteinExistence type="predicted"/>
<keyword evidence="3" id="KW-1185">Reference proteome</keyword>
<gene>
    <name evidence="2" type="ORF">SAMN05444123_10917</name>
</gene>
<dbReference type="RefSeq" id="WP_175557701.1">
    <property type="nucleotide sequence ID" value="NZ_FODT01000009.1"/>
</dbReference>
<dbReference type="SUPFAM" id="SSF58104">
    <property type="entry name" value="Methyl-accepting chemotaxis protein (MCP) signaling domain"/>
    <property type="match status" value="1"/>
</dbReference>